<gene>
    <name evidence="3" type="ORF">P5673_033448</name>
</gene>
<feature type="compositionally biased region" description="Gly residues" evidence="1">
    <location>
        <begin position="171"/>
        <end position="181"/>
    </location>
</feature>
<feature type="compositionally biased region" description="Polar residues" evidence="1">
    <location>
        <begin position="134"/>
        <end position="144"/>
    </location>
</feature>
<dbReference type="InterPro" id="IPR028002">
    <property type="entry name" value="Myb_DNA-bind_5"/>
</dbReference>
<dbReference type="AlphaFoldDB" id="A0AAD9UR28"/>
<feature type="compositionally biased region" description="Acidic residues" evidence="1">
    <location>
        <begin position="147"/>
        <end position="166"/>
    </location>
</feature>
<feature type="region of interest" description="Disordered" evidence="1">
    <location>
        <begin position="83"/>
        <end position="105"/>
    </location>
</feature>
<evidence type="ECO:0000313" key="3">
    <source>
        <dbReference type="EMBL" id="KAK2546829.1"/>
    </source>
</evidence>
<protein>
    <recommendedName>
        <fullName evidence="2">Myb/SANT-like DNA-binding domain-containing protein</fullName>
    </recommendedName>
</protein>
<reference evidence="3" key="1">
    <citation type="journal article" date="2023" name="G3 (Bethesda)">
        <title>Whole genome assembly and annotation of the endangered Caribbean coral Acropora cervicornis.</title>
        <authorList>
            <person name="Selwyn J.D."/>
            <person name="Vollmer S.V."/>
        </authorList>
    </citation>
    <scope>NUCLEOTIDE SEQUENCE</scope>
    <source>
        <strain evidence="3">K2</strain>
    </source>
</reference>
<comment type="caution">
    <text evidence="3">The sequence shown here is derived from an EMBL/GenBank/DDBJ whole genome shotgun (WGS) entry which is preliminary data.</text>
</comment>
<name>A0AAD9UR28_ACRCE</name>
<feature type="region of interest" description="Disordered" evidence="1">
    <location>
        <begin position="1"/>
        <end position="44"/>
    </location>
</feature>
<evidence type="ECO:0000259" key="2">
    <source>
        <dbReference type="Pfam" id="PF13873"/>
    </source>
</evidence>
<dbReference type="PANTHER" id="PTHR23098">
    <property type="entry name" value="AGAP001331-PA-RELATED"/>
    <property type="match status" value="1"/>
</dbReference>
<evidence type="ECO:0000256" key="1">
    <source>
        <dbReference type="SAM" id="MobiDB-lite"/>
    </source>
</evidence>
<organism evidence="3 4">
    <name type="scientific">Acropora cervicornis</name>
    <name type="common">Staghorn coral</name>
    <dbReference type="NCBI Taxonomy" id="6130"/>
    <lineage>
        <taxon>Eukaryota</taxon>
        <taxon>Metazoa</taxon>
        <taxon>Cnidaria</taxon>
        <taxon>Anthozoa</taxon>
        <taxon>Hexacorallia</taxon>
        <taxon>Scleractinia</taxon>
        <taxon>Astrocoeniina</taxon>
        <taxon>Acroporidae</taxon>
        <taxon>Acropora</taxon>
    </lineage>
</organism>
<reference evidence="3" key="2">
    <citation type="journal article" date="2023" name="Science">
        <title>Genomic signatures of disease resistance in endangered staghorn corals.</title>
        <authorList>
            <person name="Vollmer S.V."/>
            <person name="Selwyn J.D."/>
            <person name="Despard B.A."/>
            <person name="Roesel C.L."/>
        </authorList>
    </citation>
    <scope>NUCLEOTIDE SEQUENCE</scope>
    <source>
        <strain evidence="3">K2</strain>
    </source>
</reference>
<dbReference type="EMBL" id="JARQWQ010000264">
    <property type="protein sequence ID" value="KAK2546829.1"/>
    <property type="molecule type" value="Genomic_DNA"/>
</dbReference>
<feature type="compositionally biased region" description="Polar residues" evidence="1">
    <location>
        <begin position="26"/>
        <end position="40"/>
    </location>
</feature>
<feature type="compositionally biased region" description="Basic and acidic residues" evidence="1">
    <location>
        <begin position="83"/>
        <end position="92"/>
    </location>
</feature>
<dbReference type="GO" id="GO:0005634">
    <property type="term" value="C:nucleus"/>
    <property type="evidence" value="ECO:0007669"/>
    <property type="project" value="TreeGrafter"/>
</dbReference>
<accession>A0AAD9UR28</accession>
<evidence type="ECO:0000313" key="4">
    <source>
        <dbReference type="Proteomes" id="UP001249851"/>
    </source>
</evidence>
<sequence>MAERVESGNEGEVTDESIARKRKPNFSMNEISSKLTNNITNRKKNEVWQDITDAVNAVETVGRTVAEVKEKWKNLHSTAKKEFATFKRETKKTGGGPAPKPPSAFSGKIIEVFEDTPAFSGFNGFEAQVRTEAPTPSENASTISCDFDCEVEDDKTGEEQNREEEEMGQKRLGGGRNRLKK</sequence>
<dbReference type="Pfam" id="PF13873">
    <property type="entry name" value="Myb_DNA-bind_5"/>
    <property type="match status" value="1"/>
</dbReference>
<feature type="domain" description="Myb/SANT-like DNA-binding" evidence="2">
    <location>
        <begin position="29"/>
        <end position="84"/>
    </location>
</feature>
<dbReference type="Proteomes" id="UP001249851">
    <property type="component" value="Unassembled WGS sequence"/>
</dbReference>
<feature type="region of interest" description="Disordered" evidence="1">
    <location>
        <begin position="130"/>
        <end position="181"/>
    </location>
</feature>
<dbReference type="PANTHER" id="PTHR23098:SF16">
    <property type="entry name" value="REGULATORY PROTEIN ZESTE"/>
    <property type="match status" value="1"/>
</dbReference>
<keyword evidence="4" id="KW-1185">Reference proteome</keyword>
<proteinExistence type="predicted"/>